<dbReference type="EMBL" id="GL636495">
    <property type="protein sequence ID" value="EFW16969.1"/>
    <property type="molecule type" value="Genomic_DNA"/>
</dbReference>
<evidence type="ECO:0000313" key="3">
    <source>
        <dbReference type="Proteomes" id="UP000002497"/>
    </source>
</evidence>
<keyword evidence="1" id="KW-0812">Transmembrane</keyword>
<reference evidence="3" key="1">
    <citation type="journal article" date="2010" name="Genome Res.">
        <title>Population genomic sequencing of Coccidioides fungi reveals recent hybridization and transposon control.</title>
        <authorList>
            <person name="Neafsey D.E."/>
            <person name="Barker B.M."/>
            <person name="Sharpton T.J."/>
            <person name="Stajich J.E."/>
            <person name="Park D.J."/>
            <person name="Whiston E."/>
            <person name="Hung C.-Y."/>
            <person name="McMahan C."/>
            <person name="White J."/>
            <person name="Sykes S."/>
            <person name="Heiman D."/>
            <person name="Young S."/>
            <person name="Zeng Q."/>
            <person name="Abouelleil A."/>
            <person name="Aftuck L."/>
            <person name="Bessette D."/>
            <person name="Brown A."/>
            <person name="FitzGerald M."/>
            <person name="Lui A."/>
            <person name="Macdonald J.P."/>
            <person name="Priest M."/>
            <person name="Orbach M.J."/>
            <person name="Galgiani J.N."/>
            <person name="Kirkland T.N."/>
            <person name="Cole G.T."/>
            <person name="Birren B.W."/>
            <person name="Henn M.R."/>
            <person name="Taylor J.W."/>
            <person name="Rounsley S.D."/>
        </authorList>
    </citation>
    <scope>NUCLEOTIDE SEQUENCE [LARGE SCALE GENOMIC DNA]</scope>
    <source>
        <strain evidence="3">RMSCC 757 / Silveira</strain>
    </source>
</reference>
<dbReference type="AlphaFoldDB" id="E9D8T5"/>
<dbReference type="VEuPathDB" id="FungiDB:CPSG_06237"/>
<feature type="transmembrane region" description="Helical" evidence="1">
    <location>
        <begin position="21"/>
        <end position="43"/>
    </location>
</feature>
<proteinExistence type="predicted"/>
<accession>E9D8T5</accession>
<keyword evidence="1" id="KW-0472">Membrane</keyword>
<name>E9D8T5_COCPS</name>
<keyword evidence="3" id="KW-1185">Reference proteome</keyword>
<evidence type="ECO:0000313" key="2">
    <source>
        <dbReference type="EMBL" id="EFW16969.1"/>
    </source>
</evidence>
<gene>
    <name evidence="2" type="ORF">CPSG_06237</name>
</gene>
<sequence length="59" mass="6429">MANELIKIWFLDEQGFAGLRLCFSLLMVVLVVVLLLGACLVFASGRAGCCRPVNNENCP</sequence>
<organism evidence="3">
    <name type="scientific">Coccidioides posadasii (strain RMSCC 757 / Silveira)</name>
    <name type="common">Valley fever fungus</name>
    <dbReference type="NCBI Taxonomy" id="443226"/>
    <lineage>
        <taxon>Eukaryota</taxon>
        <taxon>Fungi</taxon>
        <taxon>Dikarya</taxon>
        <taxon>Ascomycota</taxon>
        <taxon>Pezizomycotina</taxon>
        <taxon>Eurotiomycetes</taxon>
        <taxon>Eurotiomycetidae</taxon>
        <taxon>Onygenales</taxon>
        <taxon>Onygenaceae</taxon>
        <taxon>Coccidioides</taxon>
    </lineage>
</organism>
<protein>
    <submittedName>
        <fullName evidence="2">Uncharacterized protein</fullName>
    </submittedName>
</protein>
<dbReference type="HOGENOM" id="CLU_2960591_0_0_1"/>
<dbReference type="Proteomes" id="UP000002497">
    <property type="component" value="Unassembled WGS sequence"/>
</dbReference>
<keyword evidence="1" id="KW-1133">Transmembrane helix</keyword>
<evidence type="ECO:0000256" key="1">
    <source>
        <dbReference type="SAM" id="Phobius"/>
    </source>
</evidence>
<reference evidence="3" key="2">
    <citation type="submission" date="2010-03" db="EMBL/GenBank/DDBJ databases">
        <title>The genome sequence of Coccidioides posadasii strain Silveira.</title>
        <authorList>
            <consortium name="The Broad Institute Genome Sequencing Center for Infectious Disease"/>
            <person name="Neafsey D."/>
            <person name="Orbach M."/>
            <person name="Henn M.R."/>
            <person name="Cole G.T."/>
            <person name="Galgiani J."/>
            <person name="Gardner M.J."/>
            <person name="Kirkland T.N."/>
            <person name="Taylor J.W."/>
            <person name="Young S.K."/>
            <person name="Zeng Q."/>
            <person name="Koehrsen M."/>
            <person name="Alvarado L."/>
            <person name="Berlin A."/>
            <person name="Borenstein D."/>
            <person name="Chapman S.B."/>
            <person name="Chen Z."/>
            <person name="Engels R."/>
            <person name="Freedman E."/>
            <person name="Gellesch M."/>
            <person name="Goldberg J."/>
            <person name="Griggs A."/>
            <person name="Gujja S."/>
            <person name="Heilman E."/>
            <person name="Heiman D."/>
            <person name="Howarth C."/>
            <person name="Jen D."/>
            <person name="Larson L."/>
            <person name="Mehta T."/>
            <person name="Neiman D."/>
            <person name="Park D."/>
            <person name="Pearson M."/>
            <person name="Richards J."/>
            <person name="Roberts A."/>
            <person name="Saif S."/>
            <person name="Shea T."/>
            <person name="Shenoy N."/>
            <person name="Sisk P."/>
            <person name="Stolte C."/>
            <person name="Sykes S."/>
            <person name="Walk T."/>
            <person name="White J."/>
            <person name="Yandava C."/>
            <person name="Haas B."/>
            <person name="Nusbaum C."/>
            <person name="Birren B."/>
        </authorList>
    </citation>
    <scope>NUCLEOTIDE SEQUENCE [LARGE SCALE GENOMIC DNA]</scope>
    <source>
        <strain evidence="3">RMSCC 757 / Silveira</strain>
    </source>
</reference>